<protein>
    <submittedName>
        <fullName evidence="2">Uncharacterized protein</fullName>
    </submittedName>
</protein>
<keyword evidence="3" id="KW-1185">Reference proteome</keyword>
<name>A0AA39XT13_9PEZI</name>
<evidence type="ECO:0000313" key="2">
    <source>
        <dbReference type="EMBL" id="KAK0639704.1"/>
    </source>
</evidence>
<evidence type="ECO:0000256" key="1">
    <source>
        <dbReference type="SAM" id="MobiDB-lite"/>
    </source>
</evidence>
<reference evidence="2" key="1">
    <citation type="submission" date="2023-06" db="EMBL/GenBank/DDBJ databases">
        <title>Genome-scale phylogeny and comparative genomics of the fungal order Sordariales.</title>
        <authorList>
            <consortium name="Lawrence Berkeley National Laboratory"/>
            <person name="Hensen N."/>
            <person name="Bonometti L."/>
            <person name="Westerberg I."/>
            <person name="Brannstrom I.O."/>
            <person name="Guillou S."/>
            <person name="Cros-Aarteil S."/>
            <person name="Calhoun S."/>
            <person name="Haridas S."/>
            <person name="Kuo A."/>
            <person name="Mondo S."/>
            <person name="Pangilinan J."/>
            <person name="Riley R."/>
            <person name="Labutti K."/>
            <person name="Andreopoulos B."/>
            <person name="Lipzen A."/>
            <person name="Chen C."/>
            <person name="Yanf M."/>
            <person name="Daum C."/>
            <person name="Ng V."/>
            <person name="Clum A."/>
            <person name="Steindorff A."/>
            <person name="Ohm R."/>
            <person name="Martin F."/>
            <person name="Silar P."/>
            <person name="Natvig D."/>
            <person name="Lalanne C."/>
            <person name="Gautier V."/>
            <person name="Ament-Velasquez S.L."/>
            <person name="Kruys A."/>
            <person name="Hutchinson M.I."/>
            <person name="Powell A.J."/>
            <person name="Barry K."/>
            <person name="Miller A.N."/>
            <person name="Grigoriev I.V."/>
            <person name="Debuchy R."/>
            <person name="Gladieux P."/>
            <person name="Thoren M.H."/>
            <person name="Johannesson H."/>
        </authorList>
    </citation>
    <scope>NUCLEOTIDE SEQUENCE</scope>
    <source>
        <strain evidence="2">SMH2532-1</strain>
    </source>
</reference>
<evidence type="ECO:0000313" key="3">
    <source>
        <dbReference type="Proteomes" id="UP001174936"/>
    </source>
</evidence>
<comment type="caution">
    <text evidence="2">The sequence shown here is derived from an EMBL/GenBank/DDBJ whole genome shotgun (WGS) entry which is preliminary data.</text>
</comment>
<dbReference type="EMBL" id="JAULSV010000007">
    <property type="protein sequence ID" value="KAK0639704.1"/>
    <property type="molecule type" value="Genomic_DNA"/>
</dbReference>
<accession>A0AA39XT13</accession>
<proteinExistence type="predicted"/>
<dbReference type="Proteomes" id="UP001174936">
    <property type="component" value="Unassembled WGS sequence"/>
</dbReference>
<sequence length="90" mass="9724">MASAPKAQTPPDRDADNREVLPAPTPVDGTSHAPDQSSTSDGQHDIDSTLKCMPKEMPKEVNGRGHHNLGRQFSGGESQRDLNALHGRNR</sequence>
<feature type="region of interest" description="Disordered" evidence="1">
    <location>
        <begin position="1"/>
        <end position="90"/>
    </location>
</feature>
<gene>
    <name evidence="2" type="ORF">B0T16DRAFT_247333</name>
</gene>
<organism evidence="2 3">
    <name type="scientific">Cercophora newfieldiana</name>
    <dbReference type="NCBI Taxonomy" id="92897"/>
    <lineage>
        <taxon>Eukaryota</taxon>
        <taxon>Fungi</taxon>
        <taxon>Dikarya</taxon>
        <taxon>Ascomycota</taxon>
        <taxon>Pezizomycotina</taxon>
        <taxon>Sordariomycetes</taxon>
        <taxon>Sordariomycetidae</taxon>
        <taxon>Sordariales</taxon>
        <taxon>Lasiosphaeriaceae</taxon>
        <taxon>Cercophora</taxon>
    </lineage>
</organism>
<feature type="compositionally biased region" description="Basic and acidic residues" evidence="1">
    <location>
        <begin position="42"/>
        <end position="63"/>
    </location>
</feature>
<dbReference type="AlphaFoldDB" id="A0AA39XT13"/>